<comment type="caution">
    <text evidence="2">The sequence shown here is derived from an EMBL/GenBank/DDBJ whole genome shotgun (WGS) entry which is preliminary data.</text>
</comment>
<sequence>MALSTGIPNESRRRPRPTELQLPASQATLNIILQTLQSQASTPASTAQPSQPQAQSQPQGQPQAPIQSQHQPQAQAQSTAPPQHLMINKPSELDRWCQELGM</sequence>
<feature type="region of interest" description="Disordered" evidence="1">
    <location>
        <begin position="1"/>
        <end position="21"/>
    </location>
</feature>
<gene>
    <name evidence="2" type="ORF">DY000_02015705</name>
</gene>
<evidence type="ECO:0000313" key="3">
    <source>
        <dbReference type="Proteomes" id="UP000266723"/>
    </source>
</evidence>
<feature type="compositionally biased region" description="Basic and acidic residues" evidence="1">
    <location>
        <begin position="91"/>
        <end position="102"/>
    </location>
</feature>
<reference evidence="2 3" key="1">
    <citation type="journal article" date="2020" name="BMC Genomics">
        <title>Intraspecific diversification of the crop wild relative Brassica cretica Lam. using demographic model selection.</title>
        <authorList>
            <person name="Kioukis A."/>
            <person name="Michalopoulou V.A."/>
            <person name="Briers L."/>
            <person name="Pirintsos S."/>
            <person name="Studholme D.J."/>
            <person name="Pavlidis P."/>
            <person name="Sarris P.F."/>
        </authorList>
    </citation>
    <scope>NUCLEOTIDE SEQUENCE [LARGE SCALE GENOMIC DNA]</scope>
    <source>
        <strain evidence="3">cv. PFS-1207/04</strain>
    </source>
</reference>
<organism evidence="2 3">
    <name type="scientific">Brassica cretica</name>
    <name type="common">Mustard</name>
    <dbReference type="NCBI Taxonomy" id="69181"/>
    <lineage>
        <taxon>Eukaryota</taxon>
        <taxon>Viridiplantae</taxon>
        <taxon>Streptophyta</taxon>
        <taxon>Embryophyta</taxon>
        <taxon>Tracheophyta</taxon>
        <taxon>Spermatophyta</taxon>
        <taxon>Magnoliopsida</taxon>
        <taxon>eudicotyledons</taxon>
        <taxon>Gunneridae</taxon>
        <taxon>Pentapetalae</taxon>
        <taxon>rosids</taxon>
        <taxon>malvids</taxon>
        <taxon>Brassicales</taxon>
        <taxon>Brassicaceae</taxon>
        <taxon>Brassiceae</taxon>
        <taxon>Brassica</taxon>
    </lineage>
</organism>
<accession>A0ABQ7CNT9</accession>
<protein>
    <submittedName>
        <fullName evidence="2">Uncharacterized protein</fullName>
    </submittedName>
</protein>
<feature type="region of interest" description="Disordered" evidence="1">
    <location>
        <begin position="36"/>
        <end position="102"/>
    </location>
</feature>
<evidence type="ECO:0000256" key="1">
    <source>
        <dbReference type="SAM" id="MobiDB-lite"/>
    </source>
</evidence>
<name>A0ABQ7CNT9_BRACR</name>
<dbReference type="EMBL" id="QGKV02000759">
    <property type="protein sequence ID" value="KAF3561701.1"/>
    <property type="molecule type" value="Genomic_DNA"/>
</dbReference>
<proteinExistence type="predicted"/>
<evidence type="ECO:0000313" key="2">
    <source>
        <dbReference type="EMBL" id="KAF3561701.1"/>
    </source>
</evidence>
<dbReference type="Proteomes" id="UP000266723">
    <property type="component" value="Unassembled WGS sequence"/>
</dbReference>
<feature type="compositionally biased region" description="Low complexity" evidence="1">
    <location>
        <begin position="36"/>
        <end position="83"/>
    </location>
</feature>
<keyword evidence="3" id="KW-1185">Reference proteome</keyword>